<protein>
    <submittedName>
        <fullName evidence="1">T9SS type A sorting domain-containing protein</fullName>
    </submittedName>
</protein>
<sequence>MKLYDPNGKLIVNAYQEKVKKGDVMTLEFPGDSKGIYILNLVSGDQVKNVKLLRY</sequence>
<dbReference type="RefSeq" id="WP_264136878.1">
    <property type="nucleotide sequence ID" value="NZ_JAOYOD010000001.1"/>
</dbReference>
<accession>A0ABT3CR93</accession>
<proteinExistence type="predicted"/>
<evidence type="ECO:0000313" key="1">
    <source>
        <dbReference type="EMBL" id="MCV9386093.1"/>
    </source>
</evidence>
<dbReference type="NCBIfam" id="TIGR04183">
    <property type="entry name" value="Por_Secre_tail"/>
    <property type="match status" value="1"/>
</dbReference>
<dbReference type="InterPro" id="IPR026444">
    <property type="entry name" value="Secre_tail"/>
</dbReference>
<organism evidence="1 2">
    <name type="scientific">Reichenbachiella ulvae</name>
    <dbReference type="NCBI Taxonomy" id="2980104"/>
    <lineage>
        <taxon>Bacteria</taxon>
        <taxon>Pseudomonadati</taxon>
        <taxon>Bacteroidota</taxon>
        <taxon>Cytophagia</taxon>
        <taxon>Cytophagales</taxon>
        <taxon>Reichenbachiellaceae</taxon>
        <taxon>Reichenbachiella</taxon>
    </lineage>
</organism>
<reference evidence="1 2" key="1">
    <citation type="submission" date="2022-10" db="EMBL/GenBank/DDBJ databases">
        <title>Comparative genomics and taxonomic characterization of three novel marine species of genus Reichenbachiella exhibiting antioxidant and polysaccharide degradation activities.</title>
        <authorList>
            <person name="Muhammad N."/>
            <person name="Lee Y.-J."/>
            <person name="Ko J."/>
            <person name="Kim S.-G."/>
        </authorList>
    </citation>
    <scope>NUCLEOTIDE SEQUENCE [LARGE SCALE GENOMIC DNA]</scope>
    <source>
        <strain evidence="1 2">ABR2-5</strain>
    </source>
</reference>
<dbReference type="EMBL" id="JAOYOD010000001">
    <property type="protein sequence ID" value="MCV9386093.1"/>
    <property type="molecule type" value="Genomic_DNA"/>
</dbReference>
<evidence type="ECO:0000313" key="2">
    <source>
        <dbReference type="Proteomes" id="UP001300692"/>
    </source>
</evidence>
<name>A0ABT3CR93_9BACT</name>
<gene>
    <name evidence="1" type="ORF">N7U62_05430</name>
</gene>
<keyword evidence="2" id="KW-1185">Reference proteome</keyword>
<comment type="caution">
    <text evidence="1">The sequence shown here is derived from an EMBL/GenBank/DDBJ whole genome shotgun (WGS) entry which is preliminary data.</text>
</comment>
<dbReference type="Proteomes" id="UP001300692">
    <property type="component" value="Unassembled WGS sequence"/>
</dbReference>